<dbReference type="AlphaFoldDB" id="A0A183CDC0"/>
<accession>A0A183CDC0</accession>
<dbReference type="Proteomes" id="UP000050741">
    <property type="component" value="Unassembled WGS sequence"/>
</dbReference>
<feature type="domain" description="UBC core" evidence="2">
    <location>
        <begin position="1"/>
        <end position="55"/>
    </location>
</feature>
<sequence>MPTRHIRDVILGLDQLFTDLIDFDDPLNAEAAQLWQTNKEAFAKMVKEYITNNNSLGHKPMANTQKEKTRGERSEQSRLTVAVSWLFFAE</sequence>
<reference evidence="3" key="1">
    <citation type="submission" date="2013-12" db="EMBL/GenBank/DDBJ databases">
        <authorList>
            <person name="Aslett M."/>
        </authorList>
    </citation>
    <scope>NUCLEOTIDE SEQUENCE [LARGE SCALE GENOMIC DNA]</scope>
    <source>
        <strain evidence="3">Lindley</strain>
    </source>
</reference>
<feature type="compositionally biased region" description="Basic and acidic residues" evidence="1">
    <location>
        <begin position="65"/>
        <end position="76"/>
    </location>
</feature>
<reference evidence="4" key="3">
    <citation type="submission" date="2016-06" db="UniProtKB">
        <authorList>
            <consortium name="WormBaseParasite"/>
        </authorList>
    </citation>
    <scope>IDENTIFICATION</scope>
</reference>
<keyword evidence="3" id="KW-1185">Reference proteome</keyword>
<protein>
    <submittedName>
        <fullName evidence="4">UBIQUITIN_CONJUGAT_2 domain-containing protein</fullName>
    </submittedName>
</protein>
<dbReference type="SUPFAM" id="SSF54495">
    <property type="entry name" value="UBC-like"/>
    <property type="match status" value="1"/>
</dbReference>
<evidence type="ECO:0000259" key="2">
    <source>
        <dbReference type="PROSITE" id="PS50127"/>
    </source>
</evidence>
<dbReference type="PROSITE" id="PS50127">
    <property type="entry name" value="UBC_2"/>
    <property type="match status" value="1"/>
</dbReference>
<proteinExistence type="predicted"/>
<dbReference type="InterPro" id="IPR016135">
    <property type="entry name" value="UBQ-conjugating_enzyme/RWD"/>
</dbReference>
<dbReference type="Gene3D" id="3.10.110.10">
    <property type="entry name" value="Ubiquitin Conjugating Enzyme"/>
    <property type="match status" value="1"/>
</dbReference>
<dbReference type="WBParaSite" id="GPLIN_001087400">
    <property type="protein sequence ID" value="GPLIN_001087400"/>
    <property type="gene ID" value="GPLIN_001087400"/>
</dbReference>
<evidence type="ECO:0000313" key="3">
    <source>
        <dbReference type="Proteomes" id="UP000050741"/>
    </source>
</evidence>
<dbReference type="InterPro" id="IPR000608">
    <property type="entry name" value="UBC"/>
</dbReference>
<evidence type="ECO:0000256" key="1">
    <source>
        <dbReference type="SAM" id="MobiDB-lite"/>
    </source>
</evidence>
<name>A0A183CDC0_GLOPA</name>
<evidence type="ECO:0000313" key="4">
    <source>
        <dbReference type="WBParaSite" id="GPLIN_001087400"/>
    </source>
</evidence>
<feature type="region of interest" description="Disordered" evidence="1">
    <location>
        <begin position="54"/>
        <end position="76"/>
    </location>
</feature>
<organism evidence="3 4">
    <name type="scientific">Globodera pallida</name>
    <name type="common">Potato cyst nematode worm</name>
    <name type="synonym">Heterodera pallida</name>
    <dbReference type="NCBI Taxonomy" id="36090"/>
    <lineage>
        <taxon>Eukaryota</taxon>
        <taxon>Metazoa</taxon>
        <taxon>Ecdysozoa</taxon>
        <taxon>Nematoda</taxon>
        <taxon>Chromadorea</taxon>
        <taxon>Rhabditida</taxon>
        <taxon>Tylenchina</taxon>
        <taxon>Tylenchomorpha</taxon>
        <taxon>Tylenchoidea</taxon>
        <taxon>Heteroderidae</taxon>
        <taxon>Heteroderinae</taxon>
        <taxon>Globodera</taxon>
    </lineage>
</organism>
<reference evidence="3" key="2">
    <citation type="submission" date="2014-05" db="EMBL/GenBank/DDBJ databases">
        <title>The genome and life-stage specific transcriptomes of Globodera pallida elucidate key aspects of plant parasitism by a cyst nematode.</title>
        <authorList>
            <person name="Cotton J.A."/>
            <person name="Lilley C.J."/>
            <person name="Jones L.M."/>
            <person name="Kikuchi T."/>
            <person name="Reid A.J."/>
            <person name="Thorpe P."/>
            <person name="Tsai I.J."/>
            <person name="Beasley H."/>
            <person name="Blok V."/>
            <person name="Cock P.J.A."/>
            <person name="Van den Akker S.E."/>
            <person name="Holroyd N."/>
            <person name="Hunt M."/>
            <person name="Mantelin S."/>
            <person name="Naghra H."/>
            <person name="Pain A."/>
            <person name="Palomares-Rius J.E."/>
            <person name="Zarowiecki M."/>
            <person name="Berriman M."/>
            <person name="Jones J.T."/>
            <person name="Urwin P.E."/>
        </authorList>
    </citation>
    <scope>NUCLEOTIDE SEQUENCE [LARGE SCALE GENOMIC DNA]</scope>
    <source>
        <strain evidence="3">Lindley</strain>
    </source>
</reference>